<accession>A0A1C3E7L4</accession>
<keyword evidence="2" id="KW-1185">Reference proteome</keyword>
<name>A0A1C3E7L4_9PLAN</name>
<evidence type="ECO:0000313" key="2">
    <source>
        <dbReference type="Proteomes" id="UP000094828"/>
    </source>
</evidence>
<dbReference type="OrthoDB" id="278697at2"/>
<reference evidence="1 2" key="1">
    <citation type="submission" date="2016-05" db="EMBL/GenBank/DDBJ databases">
        <title>Genomic and physiological characterization of Planctopirus sp. isolated from fresh water lake.</title>
        <authorList>
            <person name="Subhash Y."/>
            <person name="Ramana C."/>
        </authorList>
    </citation>
    <scope>NUCLEOTIDE SEQUENCE [LARGE SCALE GENOMIC DNA]</scope>
    <source>
        <strain evidence="1 2">JC280</strain>
    </source>
</reference>
<evidence type="ECO:0000313" key="1">
    <source>
        <dbReference type="EMBL" id="ODA29245.1"/>
    </source>
</evidence>
<dbReference type="RefSeq" id="WP_068849972.1">
    <property type="nucleotide sequence ID" value="NZ_LYDR01000137.1"/>
</dbReference>
<sequence length="155" mass="17943">MNASVQALKEMTAEDLHRSVLEKYAIAKDHDLSRVVDFMVFREKSDEKEVYEAIEEYRKHIAILAVYTPLGYEIPISDDVDPVWHTHVLHTGDYLSLCNKLGCGFIHHQPFVFRAEAEAIMPTYREVTCELHKKHFGLNNKFWGPDKHVGCMNKP</sequence>
<protein>
    <submittedName>
        <fullName evidence="1">Uncharacterized protein</fullName>
    </submittedName>
</protein>
<comment type="caution">
    <text evidence="1">The sequence shown here is derived from an EMBL/GenBank/DDBJ whole genome shotgun (WGS) entry which is preliminary data.</text>
</comment>
<organism evidence="1 2">
    <name type="scientific">Planctopirus hydrillae</name>
    <dbReference type="NCBI Taxonomy" id="1841610"/>
    <lineage>
        <taxon>Bacteria</taxon>
        <taxon>Pseudomonadati</taxon>
        <taxon>Planctomycetota</taxon>
        <taxon>Planctomycetia</taxon>
        <taxon>Planctomycetales</taxon>
        <taxon>Planctomycetaceae</taxon>
        <taxon>Planctopirus</taxon>
    </lineage>
</organism>
<dbReference type="Proteomes" id="UP000094828">
    <property type="component" value="Unassembled WGS sequence"/>
</dbReference>
<gene>
    <name evidence="1" type="ORF">A6X21_09090</name>
</gene>
<dbReference type="EMBL" id="LYDR01000137">
    <property type="protein sequence ID" value="ODA29245.1"/>
    <property type="molecule type" value="Genomic_DNA"/>
</dbReference>
<proteinExistence type="predicted"/>
<dbReference type="AlphaFoldDB" id="A0A1C3E7L4"/>